<dbReference type="Proteomes" id="UP001283361">
    <property type="component" value="Unassembled WGS sequence"/>
</dbReference>
<dbReference type="GO" id="GO:0005739">
    <property type="term" value="C:mitochondrion"/>
    <property type="evidence" value="ECO:0007669"/>
    <property type="project" value="TreeGrafter"/>
</dbReference>
<evidence type="ECO:0000256" key="3">
    <source>
        <dbReference type="ARBA" id="ARBA00022576"/>
    </source>
</evidence>
<keyword evidence="5" id="KW-0663">Pyridoxal phosphate</keyword>
<protein>
    <recommendedName>
        <fullName evidence="9">Gamma-amino-N-butyrate transaminase</fullName>
    </recommendedName>
</protein>
<accession>A0AAE1DFE7</accession>
<comment type="cofactor">
    <cofactor evidence="1">
        <name>pyridoxal 5'-phosphate</name>
        <dbReference type="ChEBI" id="CHEBI:597326"/>
    </cofactor>
</comment>
<evidence type="ECO:0000256" key="6">
    <source>
        <dbReference type="ARBA" id="ARBA00048021"/>
    </source>
</evidence>
<dbReference type="InterPro" id="IPR015421">
    <property type="entry name" value="PyrdxlP-dep_Trfase_major"/>
</dbReference>
<name>A0AAE1DFE7_9GAST</name>
<dbReference type="EMBL" id="JAWDGP010004054">
    <property type="protein sequence ID" value="KAK3768497.1"/>
    <property type="molecule type" value="Genomic_DNA"/>
</dbReference>
<dbReference type="Gene3D" id="3.90.1150.10">
    <property type="entry name" value="Aspartate Aminotransferase, domain 1"/>
    <property type="match status" value="1"/>
</dbReference>
<dbReference type="GO" id="GO:0034386">
    <property type="term" value="F:4-aminobutyrate:2-oxoglutarate transaminase activity"/>
    <property type="evidence" value="ECO:0007669"/>
    <property type="project" value="UniProtKB-EC"/>
</dbReference>
<organism evidence="7 8">
    <name type="scientific">Elysia crispata</name>
    <name type="common">lettuce slug</name>
    <dbReference type="NCBI Taxonomy" id="231223"/>
    <lineage>
        <taxon>Eukaryota</taxon>
        <taxon>Metazoa</taxon>
        <taxon>Spiralia</taxon>
        <taxon>Lophotrochozoa</taxon>
        <taxon>Mollusca</taxon>
        <taxon>Gastropoda</taxon>
        <taxon>Heterobranchia</taxon>
        <taxon>Euthyneura</taxon>
        <taxon>Panpulmonata</taxon>
        <taxon>Sacoglossa</taxon>
        <taxon>Placobranchoidea</taxon>
        <taxon>Plakobranchidae</taxon>
        <taxon>Elysia</taxon>
    </lineage>
</organism>
<comment type="caution">
    <text evidence="7">The sequence shown here is derived from an EMBL/GenBank/DDBJ whole genome shotgun (WGS) entry which is preliminary data.</text>
</comment>
<dbReference type="Gene3D" id="3.40.640.10">
    <property type="entry name" value="Type I PLP-dependent aspartate aminotransferase-like (Major domain)"/>
    <property type="match status" value="1"/>
</dbReference>
<comment type="catalytic activity">
    <reaction evidence="6">
        <text>4-aminobutanoate + 2-oxoglutarate = succinate semialdehyde + L-glutamate</text>
        <dbReference type="Rhea" id="RHEA:23352"/>
        <dbReference type="ChEBI" id="CHEBI:16810"/>
        <dbReference type="ChEBI" id="CHEBI:29985"/>
        <dbReference type="ChEBI" id="CHEBI:57706"/>
        <dbReference type="ChEBI" id="CHEBI:59888"/>
        <dbReference type="EC" id="2.6.1.19"/>
    </reaction>
</comment>
<evidence type="ECO:0000256" key="1">
    <source>
        <dbReference type="ARBA" id="ARBA00001933"/>
    </source>
</evidence>
<dbReference type="Pfam" id="PF00202">
    <property type="entry name" value="Aminotran_3"/>
    <property type="match status" value="1"/>
</dbReference>
<evidence type="ECO:0000256" key="4">
    <source>
        <dbReference type="ARBA" id="ARBA00022679"/>
    </source>
</evidence>
<sequence>MGIARTRHTPDQTHPQTLIIIHALSNRSRGSNHVTQEYHPREKDIIPGGSSLMARAILFRTRASASFNYFQAWARGQSTIPLAQPVVELSAAERLEPRSPVVVTSEIPGPRSKELAARLGQYQNTDAVHFFVDYERSQGNYVVDVDGNCLLDIFTQIASLPLGYNHPRLVKAMQKPENMATVINRPALGSYPPVDYVERLQNSLLSVAPPGLRQVQTMGCGSCSVENGMKAINMAYQRRIRGPVPYTEEELQSCLVNRTPGSPKLSFLSFKNGFHGRTMGALSLTHAKWYVKLDFPAVDWPIAPFPQLRYPLEEFVRENHAEEQRCLEEVRDLIDTWDKRGEPVSGICIEPIQGDGGDNHASAGFFQGLQDICDETGVYLMFDEVQTGGGVSGKYWAHEHFSLRHAPHVVAFSKRMLSGGFYFADELRPKEGYRIFNTWTGDPTRLVLLEQVIKEVREEGLMANAELVGRYMLDSLKMLQCEFPGLVKNARGLGTLCAVDIRDAKTRAEVLRRMRNRGVNLGMCGVSGIRLRPSLLFKRRHVDIFLDRLRTTLAELK</sequence>
<evidence type="ECO:0000313" key="8">
    <source>
        <dbReference type="Proteomes" id="UP001283361"/>
    </source>
</evidence>
<comment type="similarity">
    <text evidence="2">Belongs to the class-III pyridoxal-phosphate-dependent aminotransferase family.</text>
</comment>
<reference evidence="7" key="1">
    <citation type="journal article" date="2023" name="G3 (Bethesda)">
        <title>A reference genome for the long-term kleptoplast-retaining sea slug Elysia crispata morphotype clarki.</title>
        <authorList>
            <person name="Eastman K.E."/>
            <person name="Pendleton A.L."/>
            <person name="Shaikh M.A."/>
            <person name="Suttiyut T."/>
            <person name="Ogas R."/>
            <person name="Tomko P."/>
            <person name="Gavelis G."/>
            <person name="Widhalm J.R."/>
            <person name="Wisecaver J.H."/>
        </authorList>
    </citation>
    <scope>NUCLEOTIDE SEQUENCE</scope>
    <source>
        <strain evidence="7">ECLA1</strain>
    </source>
</reference>
<dbReference type="PANTHER" id="PTHR43206:SF1">
    <property type="entry name" value="4-AMINOBUTYRATE AMINOTRANSFERASE, MITOCHONDRIAL"/>
    <property type="match status" value="1"/>
</dbReference>
<dbReference type="SUPFAM" id="SSF53383">
    <property type="entry name" value="PLP-dependent transferases"/>
    <property type="match status" value="1"/>
</dbReference>
<keyword evidence="3" id="KW-0032">Aminotransferase</keyword>
<dbReference type="InterPro" id="IPR005814">
    <property type="entry name" value="Aminotrans_3"/>
</dbReference>
<dbReference type="AlphaFoldDB" id="A0AAE1DFE7"/>
<evidence type="ECO:0008006" key="9">
    <source>
        <dbReference type="Google" id="ProtNLM"/>
    </source>
</evidence>
<keyword evidence="4" id="KW-0808">Transferase</keyword>
<proteinExistence type="inferred from homology"/>
<dbReference type="PANTHER" id="PTHR43206">
    <property type="entry name" value="AMINOTRANSFERASE"/>
    <property type="match status" value="1"/>
</dbReference>
<dbReference type="InterPro" id="IPR015422">
    <property type="entry name" value="PyrdxlP-dep_Trfase_small"/>
</dbReference>
<dbReference type="CDD" id="cd00610">
    <property type="entry name" value="OAT_like"/>
    <property type="match status" value="1"/>
</dbReference>
<dbReference type="InterPro" id="IPR015424">
    <property type="entry name" value="PyrdxlP-dep_Trfase"/>
</dbReference>
<dbReference type="FunFam" id="3.40.640.10:FF:000073">
    <property type="entry name" value="Probable 4-aminobutyrate aminotransferase"/>
    <property type="match status" value="1"/>
</dbReference>
<dbReference type="GO" id="GO:0030170">
    <property type="term" value="F:pyridoxal phosphate binding"/>
    <property type="evidence" value="ECO:0007669"/>
    <property type="project" value="InterPro"/>
</dbReference>
<dbReference type="GO" id="GO:0009450">
    <property type="term" value="P:gamma-aminobutyric acid catabolic process"/>
    <property type="evidence" value="ECO:0007669"/>
    <property type="project" value="TreeGrafter"/>
</dbReference>
<evidence type="ECO:0000313" key="7">
    <source>
        <dbReference type="EMBL" id="KAK3768497.1"/>
    </source>
</evidence>
<evidence type="ECO:0000256" key="2">
    <source>
        <dbReference type="ARBA" id="ARBA00008954"/>
    </source>
</evidence>
<keyword evidence="8" id="KW-1185">Reference proteome</keyword>
<evidence type="ECO:0000256" key="5">
    <source>
        <dbReference type="ARBA" id="ARBA00022898"/>
    </source>
</evidence>
<gene>
    <name evidence="7" type="ORF">RRG08_060859</name>
</gene>